<keyword evidence="2" id="KW-1185">Reference proteome</keyword>
<gene>
    <name evidence="1" type="ORF">DPEC_G00230440</name>
</gene>
<accession>A0ACC2G216</accession>
<protein>
    <submittedName>
        <fullName evidence="1">Uncharacterized protein</fullName>
    </submittedName>
</protein>
<evidence type="ECO:0000313" key="2">
    <source>
        <dbReference type="Proteomes" id="UP001157502"/>
    </source>
</evidence>
<name>A0ACC2G216_DALPE</name>
<dbReference type="EMBL" id="CM055746">
    <property type="protein sequence ID" value="KAJ7997577.1"/>
    <property type="molecule type" value="Genomic_DNA"/>
</dbReference>
<dbReference type="Proteomes" id="UP001157502">
    <property type="component" value="Chromosome 19"/>
</dbReference>
<organism evidence="1 2">
    <name type="scientific">Dallia pectoralis</name>
    <name type="common">Alaska blackfish</name>
    <dbReference type="NCBI Taxonomy" id="75939"/>
    <lineage>
        <taxon>Eukaryota</taxon>
        <taxon>Metazoa</taxon>
        <taxon>Chordata</taxon>
        <taxon>Craniata</taxon>
        <taxon>Vertebrata</taxon>
        <taxon>Euteleostomi</taxon>
        <taxon>Actinopterygii</taxon>
        <taxon>Neopterygii</taxon>
        <taxon>Teleostei</taxon>
        <taxon>Protacanthopterygii</taxon>
        <taxon>Esociformes</taxon>
        <taxon>Umbridae</taxon>
        <taxon>Dallia</taxon>
    </lineage>
</organism>
<proteinExistence type="predicted"/>
<evidence type="ECO:0000313" key="1">
    <source>
        <dbReference type="EMBL" id="KAJ7997577.1"/>
    </source>
</evidence>
<comment type="caution">
    <text evidence="1">The sequence shown here is derived from an EMBL/GenBank/DDBJ whole genome shotgun (WGS) entry which is preliminary data.</text>
</comment>
<reference evidence="1" key="1">
    <citation type="submission" date="2021-05" db="EMBL/GenBank/DDBJ databases">
        <authorList>
            <person name="Pan Q."/>
            <person name="Jouanno E."/>
            <person name="Zahm M."/>
            <person name="Klopp C."/>
            <person name="Cabau C."/>
            <person name="Louis A."/>
            <person name="Berthelot C."/>
            <person name="Parey E."/>
            <person name="Roest Crollius H."/>
            <person name="Montfort J."/>
            <person name="Robinson-Rechavi M."/>
            <person name="Bouchez O."/>
            <person name="Lampietro C."/>
            <person name="Lopez Roques C."/>
            <person name="Donnadieu C."/>
            <person name="Postlethwait J."/>
            <person name="Bobe J."/>
            <person name="Dillon D."/>
            <person name="Chandos A."/>
            <person name="von Hippel F."/>
            <person name="Guiguen Y."/>
        </authorList>
    </citation>
    <scope>NUCLEOTIDE SEQUENCE</scope>
    <source>
        <strain evidence="1">YG-Jan2019</strain>
    </source>
</reference>
<sequence length="179" mass="20180">MECGGKSRAGSRDHLIFEHCTEDLGFCGWLAVILCGFWTFCNFSWAFWFVVKVAVIIKLGHITGKKYKGPDILFTKDSVTMFVDGEVYFRVRDQISPVTIISNEDYANLLLAQTTTRNDLGTKIQVDLLSDHENISNNMPAILYEATDSSGIKMEHREIKDVKLPHQLQRAMAAETEGS</sequence>